<keyword evidence="3" id="KW-1185">Reference proteome</keyword>
<dbReference type="Gene3D" id="1.20.1260.10">
    <property type="match status" value="1"/>
</dbReference>
<name>A0A518E083_9BACT</name>
<accession>A0A518E083</accession>
<proteinExistence type="predicted"/>
<dbReference type="OrthoDB" id="268257at2"/>
<protein>
    <recommendedName>
        <fullName evidence="1">DUF2383 domain-containing protein</fullName>
    </recommendedName>
</protein>
<dbReference type="NCBIfam" id="TIGR02284">
    <property type="entry name" value="PA2169 family four-helix-bundle protein"/>
    <property type="match status" value="1"/>
</dbReference>
<dbReference type="Proteomes" id="UP000317648">
    <property type="component" value="Chromosome"/>
</dbReference>
<organism evidence="2 3">
    <name type="scientific">Lignipirellula cremea</name>
    <dbReference type="NCBI Taxonomy" id="2528010"/>
    <lineage>
        <taxon>Bacteria</taxon>
        <taxon>Pseudomonadati</taxon>
        <taxon>Planctomycetota</taxon>
        <taxon>Planctomycetia</taxon>
        <taxon>Pirellulales</taxon>
        <taxon>Pirellulaceae</taxon>
        <taxon>Lignipirellula</taxon>
    </lineage>
</organism>
<dbReference type="InterPro" id="IPR012347">
    <property type="entry name" value="Ferritin-like"/>
</dbReference>
<evidence type="ECO:0000313" key="3">
    <source>
        <dbReference type="Proteomes" id="UP000317648"/>
    </source>
</evidence>
<evidence type="ECO:0000313" key="2">
    <source>
        <dbReference type="EMBL" id="QDU97493.1"/>
    </source>
</evidence>
<dbReference type="InterPro" id="IPR011971">
    <property type="entry name" value="CHP02284"/>
</dbReference>
<dbReference type="InterPro" id="IPR019052">
    <property type="entry name" value="DUF2383"/>
</dbReference>
<dbReference type="PIRSF" id="PIRSF029477">
    <property type="entry name" value="UCP029477"/>
    <property type="match status" value="1"/>
</dbReference>
<dbReference type="KEGG" id="lcre:Pla8534_53410"/>
<dbReference type="RefSeq" id="WP_145056262.1">
    <property type="nucleotide sequence ID" value="NZ_CP036433.1"/>
</dbReference>
<dbReference type="Pfam" id="PF09537">
    <property type="entry name" value="DUF2383"/>
    <property type="match status" value="1"/>
</dbReference>
<dbReference type="EMBL" id="CP036433">
    <property type="protein sequence ID" value="QDU97493.1"/>
    <property type="molecule type" value="Genomic_DNA"/>
</dbReference>
<dbReference type="AlphaFoldDB" id="A0A518E083"/>
<dbReference type="InterPro" id="IPR016920">
    <property type="entry name" value="UCP029477"/>
</dbReference>
<reference evidence="2 3" key="1">
    <citation type="submission" date="2019-02" db="EMBL/GenBank/DDBJ databases">
        <title>Deep-cultivation of Planctomycetes and their phenomic and genomic characterization uncovers novel biology.</title>
        <authorList>
            <person name="Wiegand S."/>
            <person name="Jogler M."/>
            <person name="Boedeker C."/>
            <person name="Pinto D."/>
            <person name="Vollmers J."/>
            <person name="Rivas-Marin E."/>
            <person name="Kohn T."/>
            <person name="Peeters S.H."/>
            <person name="Heuer A."/>
            <person name="Rast P."/>
            <person name="Oberbeckmann S."/>
            <person name="Bunk B."/>
            <person name="Jeske O."/>
            <person name="Meyerdierks A."/>
            <person name="Storesund J.E."/>
            <person name="Kallscheuer N."/>
            <person name="Luecker S."/>
            <person name="Lage O.M."/>
            <person name="Pohl T."/>
            <person name="Merkel B.J."/>
            <person name="Hornburger P."/>
            <person name="Mueller R.-W."/>
            <person name="Bruemmer F."/>
            <person name="Labrenz M."/>
            <person name="Spormann A.M."/>
            <person name="Op den Camp H."/>
            <person name="Overmann J."/>
            <person name="Amann R."/>
            <person name="Jetten M.S.M."/>
            <person name="Mascher T."/>
            <person name="Medema M.H."/>
            <person name="Devos D.P."/>
            <person name="Kaster A.-K."/>
            <person name="Ovreas L."/>
            <person name="Rohde M."/>
            <person name="Galperin M.Y."/>
            <person name="Jogler C."/>
        </authorList>
    </citation>
    <scope>NUCLEOTIDE SEQUENCE [LARGE SCALE GENOMIC DNA]</scope>
    <source>
        <strain evidence="2 3">Pla85_3_4</strain>
    </source>
</reference>
<sequence>METKFHLDEATIDELQTLIQINLDSQEAFTELAENVKGDPLASYFTKLSQDRATQAAELQSLVADNAEEPSKDGTMTGAAKRAWTNLRAALGGGRHTMLCEAESEEDRIKHAYEDALKREPGTAVSDVLHRHMANVKAAHDRVRELRDREK</sequence>
<feature type="domain" description="DUF2383" evidence="1">
    <location>
        <begin position="11"/>
        <end position="118"/>
    </location>
</feature>
<gene>
    <name evidence="2" type="ORF">Pla8534_53410</name>
</gene>
<evidence type="ECO:0000259" key="1">
    <source>
        <dbReference type="Pfam" id="PF09537"/>
    </source>
</evidence>